<dbReference type="OrthoDB" id="9813147at2"/>
<comment type="caution">
    <text evidence="3">The sequence shown here is derived from an EMBL/GenBank/DDBJ whole genome shotgun (WGS) entry which is preliminary data.</text>
</comment>
<dbReference type="Pfam" id="PF13541">
    <property type="entry name" value="ChlI"/>
    <property type="match status" value="1"/>
</dbReference>
<dbReference type="Proteomes" id="UP000216454">
    <property type="component" value="Unassembled WGS sequence"/>
</dbReference>
<dbReference type="InterPro" id="IPR025158">
    <property type="entry name" value="Mg_chelat-rel_C"/>
</dbReference>
<dbReference type="Gene3D" id="3.30.230.10">
    <property type="match status" value="1"/>
</dbReference>
<evidence type="ECO:0000313" key="4">
    <source>
        <dbReference type="Proteomes" id="UP000216454"/>
    </source>
</evidence>
<comment type="similarity">
    <text evidence="1">Belongs to the Mg-chelatase subunits D/I family. ComM subfamily.</text>
</comment>
<dbReference type="GO" id="GO:0005524">
    <property type="term" value="F:ATP binding"/>
    <property type="evidence" value="ECO:0007669"/>
    <property type="project" value="InterPro"/>
</dbReference>
<feature type="domain" description="AAA+ ATPase" evidence="2">
    <location>
        <begin position="220"/>
        <end position="403"/>
    </location>
</feature>
<gene>
    <name evidence="3" type="ORF">PSSU_0777</name>
</gene>
<dbReference type="NCBIfam" id="TIGR00368">
    <property type="entry name" value="YifB family Mg chelatase-like AAA ATPase"/>
    <property type="match status" value="1"/>
</dbReference>
<dbReference type="PANTHER" id="PTHR32039:SF7">
    <property type="entry name" value="COMPETENCE PROTEIN COMM"/>
    <property type="match status" value="1"/>
</dbReference>
<dbReference type="SUPFAM" id="SSF54211">
    <property type="entry name" value="Ribosomal protein S5 domain 2-like"/>
    <property type="match status" value="1"/>
</dbReference>
<dbReference type="InterPro" id="IPR027417">
    <property type="entry name" value="P-loop_NTPase"/>
</dbReference>
<name>A0A261EYR2_9BIFI</name>
<dbReference type="EMBL" id="MWWQ01000006">
    <property type="protein sequence ID" value="OZG51994.1"/>
    <property type="molecule type" value="Genomic_DNA"/>
</dbReference>
<proteinExistence type="inferred from homology"/>
<dbReference type="PANTHER" id="PTHR32039">
    <property type="entry name" value="MAGNESIUM-CHELATASE SUBUNIT CHLI"/>
    <property type="match status" value="1"/>
</dbReference>
<protein>
    <submittedName>
        <fullName evidence="3">ATPase AAA</fullName>
    </submittedName>
</protein>
<evidence type="ECO:0000313" key="3">
    <source>
        <dbReference type="EMBL" id="OZG51994.1"/>
    </source>
</evidence>
<dbReference type="AlphaFoldDB" id="A0A261EYR2"/>
<dbReference type="Pfam" id="PF01078">
    <property type="entry name" value="Mg_chelatase"/>
    <property type="match status" value="1"/>
</dbReference>
<dbReference type="InterPro" id="IPR045006">
    <property type="entry name" value="CHLI-like"/>
</dbReference>
<dbReference type="SMART" id="SM00382">
    <property type="entry name" value="AAA"/>
    <property type="match status" value="1"/>
</dbReference>
<dbReference type="InterPro" id="IPR003593">
    <property type="entry name" value="AAA+_ATPase"/>
</dbReference>
<dbReference type="InterPro" id="IPR014721">
    <property type="entry name" value="Ribsml_uS5_D2-typ_fold_subgr"/>
</dbReference>
<keyword evidence="4" id="KW-1185">Reference proteome</keyword>
<accession>A0A261EYR2</accession>
<dbReference type="InterPro" id="IPR000523">
    <property type="entry name" value="Mg_chelatse_chII-like_cat_dom"/>
</dbReference>
<dbReference type="CDD" id="cd00009">
    <property type="entry name" value="AAA"/>
    <property type="match status" value="1"/>
</dbReference>
<dbReference type="Pfam" id="PF13335">
    <property type="entry name" value="Mg_chelatase_C"/>
    <property type="match status" value="1"/>
</dbReference>
<organism evidence="3 4">
    <name type="scientific">Pseudoscardovia suis</name>
    <dbReference type="NCBI Taxonomy" id="987063"/>
    <lineage>
        <taxon>Bacteria</taxon>
        <taxon>Bacillati</taxon>
        <taxon>Actinomycetota</taxon>
        <taxon>Actinomycetes</taxon>
        <taxon>Bifidobacteriales</taxon>
        <taxon>Bifidobacteriaceae</taxon>
        <taxon>Pseudoscardovia</taxon>
    </lineage>
</organism>
<dbReference type="Gene3D" id="3.40.50.300">
    <property type="entry name" value="P-loop containing nucleotide triphosphate hydrolases"/>
    <property type="match status" value="1"/>
</dbReference>
<evidence type="ECO:0000259" key="2">
    <source>
        <dbReference type="SMART" id="SM00382"/>
    </source>
</evidence>
<dbReference type="InterPro" id="IPR004482">
    <property type="entry name" value="Mg_chelat-rel"/>
</dbReference>
<dbReference type="InterPro" id="IPR020568">
    <property type="entry name" value="Ribosomal_Su5_D2-typ_SF"/>
</dbReference>
<reference evidence="3 4" key="1">
    <citation type="journal article" date="2017" name="BMC Genomics">
        <title>Comparative genomic and phylogenomic analyses of the Bifidobacteriaceae family.</title>
        <authorList>
            <person name="Lugli G.A."/>
            <person name="Milani C."/>
            <person name="Turroni F."/>
            <person name="Duranti S."/>
            <person name="Mancabelli L."/>
            <person name="Mangifesta M."/>
            <person name="Ferrario C."/>
            <person name="Modesto M."/>
            <person name="Mattarelli P."/>
            <person name="Jiri K."/>
            <person name="van Sinderen D."/>
            <person name="Ventura M."/>
        </authorList>
    </citation>
    <scope>NUCLEOTIDE SEQUENCE [LARGE SCALE GENOMIC DNA]</scope>
    <source>
        <strain evidence="3 4">DSM 24744</strain>
    </source>
</reference>
<dbReference type="SUPFAM" id="SSF52540">
    <property type="entry name" value="P-loop containing nucleoside triphosphate hydrolases"/>
    <property type="match status" value="1"/>
</dbReference>
<sequence>MRIGSALSIGLLGLKAFTIQVQAFISPGLPYFSIIGLPDTSLSEARERVKSACTACGFTWPDTRVTVNLSPASLPKRGSLHDLAIAAAVLEAAHAIDPDATVNTLALGELNLDGTVLPVNGVLPILMHAQAQGIRRAFVPCANVDEAKLVDGVDVIGVRHLGEFMELCGGTATWSMNEQVLAEGTGASQDATAPQSPTLDMNQVIGQEETKWALEVAAAGGHHVLMIGPPGAGKTMLASRLPSILPQLSDSEQLEVAQIRSLCGTLGAYGITPVPPFEAPHHTASVASLAGGGSGIAMPGAITRSHDGVLFLDEAPEFSPRALQSLREPLETGLVSLSRARGTTLYPARFQLVMAANPCPCGHGWGRATNCTCRPQERMRYWNRLSGPILDRIDIQVDVPPITSMASAAGRPSESSAVIRTRVEAARGAARERFAHQGWGCNAAASGEWLRDNTPRQARKAVDKALEGELLSLRGADRALRLAWTLADLGGRTVPDSDDTAAGIMLRTRLRQ</sequence>
<dbReference type="RefSeq" id="WP_094691108.1">
    <property type="nucleotide sequence ID" value="NZ_MWWQ01000006.1"/>
</dbReference>
<evidence type="ECO:0000256" key="1">
    <source>
        <dbReference type="ARBA" id="ARBA00006354"/>
    </source>
</evidence>